<feature type="transmembrane region" description="Helical" evidence="1">
    <location>
        <begin position="78"/>
        <end position="98"/>
    </location>
</feature>
<comment type="caution">
    <text evidence="2">The sequence shown here is derived from an EMBL/GenBank/DDBJ whole genome shotgun (WGS) entry which is preliminary data.</text>
</comment>
<keyword evidence="1" id="KW-0472">Membrane</keyword>
<evidence type="ECO:0000313" key="2">
    <source>
        <dbReference type="EMBL" id="MEI4550753.1"/>
    </source>
</evidence>
<evidence type="ECO:0000256" key="1">
    <source>
        <dbReference type="SAM" id="Phobius"/>
    </source>
</evidence>
<dbReference type="RefSeq" id="WP_336435836.1">
    <property type="nucleotide sequence ID" value="NZ_JBAWKS010000001.1"/>
</dbReference>
<dbReference type="EMBL" id="JBAWKS010000001">
    <property type="protein sequence ID" value="MEI4550753.1"/>
    <property type="molecule type" value="Genomic_DNA"/>
</dbReference>
<sequence length="115" mass="13995">MKNTVYYDAQCPLCSKEIALWRKLSGERFEFKDVHSQNFARQQRTNMLKVLHLRDEKGSWHIGLNANFKLWRSHPIGWISYCFSIPGIYWLVNHYYNVWAERRYEKRYGCEQCQL</sequence>
<dbReference type="PANTHER" id="PTHR34290:SF2">
    <property type="entry name" value="OS04G0668800 PROTEIN"/>
    <property type="match status" value="1"/>
</dbReference>
<organism evidence="2 3">
    <name type="scientific">Pseudoalteromonas spongiae</name>
    <dbReference type="NCBI Taxonomy" id="298657"/>
    <lineage>
        <taxon>Bacteria</taxon>
        <taxon>Pseudomonadati</taxon>
        <taxon>Pseudomonadota</taxon>
        <taxon>Gammaproteobacteria</taxon>
        <taxon>Alteromonadales</taxon>
        <taxon>Pseudoalteromonadaceae</taxon>
        <taxon>Pseudoalteromonas</taxon>
    </lineage>
</organism>
<dbReference type="InterPro" id="IPR007263">
    <property type="entry name" value="DCC1-like"/>
</dbReference>
<dbReference type="InterPro" id="IPR044691">
    <property type="entry name" value="DCC1_Trx"/>
</dbReference>
<reference evidence="2 3" key="1">
    <citation type="submission" date="2023-12" db="EMBL/GenBank/DDBJ databases">
        <title>Friends and Foes: Symbiotic and Algicidal bacterial influence on Karenia brevis blooms.</title>
        <authorList>
            <person name="Fei C."/>
            <person name="Mohamed A.R."/>
            <person name="Booker A."/>
            <person name="Arshad M."/>
            <person name="Klass S."/>
            <person name="Ahn S."/>
            <person name="Gilbert P.M."/>
            <person name="Heil C.A."/>
            <person name="Martinez J.M."/>
            <person name="Amin S.A."/>
        </authorList>
    </citation>
    <scope>NUCLEOTIDE SEQUENCE [LARGE SCALE GENOMIC DNA]</scope>
    <source>
        <strain evidence="2 3">CE15</strain>
    </source>
</reference>
<keyword evidence="3" id="KW-1185">Reference proteome</keyword>
<dbReference type="Pfam" id="PF04134">
    <property type="entry name" value="DCC1-like"/>
    <property type="match status" value="1"/>
</dbReference>
<accession>A0ABU8EX53</accession>
<evidence type="ECO:0000313" key="3">
    <source>
        <dbReference type="Proteomes" id="UP001382455"/>
    </source>
</evidence>
<proteinExistence type="predicted"/>
<dbReference type="PANTHER" id="PTHR34290">
    <property type="entry name" value="SI:CH73-390P7.2"/>
    <property type="match status" value="1"/>
</dbReference>
<gene>
    <name evidence="2" type="ORF">WAE96_13865</name>
</gene>
<keyword evidence="1" id="KW-1133">Transmembrane helix</keyword>
<keyword evidence="1" id="KW-0812">Transmembrane</keyword>
<protein>
    <submittedName>
        <fullName evidence="2">DUF393 domain-containing protein</fullName>
    </submittedName>
</protein>
<name>A0ABU8EX53_9GAMM</name>
<dbReference type="Proteomes" id="UP001382455">
    <property type="component" value="Unassembled WGS sequence"/>
</dbReference>